<dbReference type="InterPro" id="IPR043129">
    <property type="entry name" value="ATPase_NBD"/>
</dbReference>
<protein>
    <submittedName>
        <fullName evidence="2">N-acetyl-D-glucosamine kinase</fullName>
    </submittedName>
</protein>
<keyword evidence="2" id="KW-0808">Transferase</keyword>
<dbReference type="PANTHER" id="PTHR12862:SF0">
    <property type="entry name" value="N-ACETYL-D-GLUCOSAMINE KINASE"/>
    <property type="match status" value="1"/>
</dbReference>
<gene>
    <name evidence="2" type="primary">LOC108667008</name>
</gene>
<dbReference type="Gene3D" id="3.30.420.40">
    <property type="match status" value="2"/>
</dbReference>
<evidence type="ECO:0000313" key="2">
    <source>
        <dbReference type="RefSeq" id="XP_018009475.1"/>
    </source>
</evidence>
<dbReference type="GO" id="GO:0045127">
    <property type="term" value="F:N-acetylglucosamine kinase activity"/>
    <property type="evidence" value="ECO:0007669"/>
    <property type="project" value="InterPro"/>
</dbReference>
<name>A0A8B7N778_HYAAZ</name>
<keyword evidence="2" id="KW-0418">Kinase</keyword>
<dbReference type="AlphaFoldDB" id="A0A8B7N778"/>
<dbReference type="CDD" id="cd24078">
    <property type="entry name" value="ASKHA_NBD_NAGK_meta"/>
    <property type="match status" value="1"/>
</dbReference>
<dbReference type="SUPFAM" id="SSF53067">
    <property type="entry name" value="Actin-like ATPase domain"/>
    <property type="match status" value="2"/>
</dbReference>
<dbReference type="OMA" id="IETRYDM"/>
<sequence length="327" mass="35255">MNGASNHLFGGIEGGGTQSTIILMDSSGRSLVQYVGPSTNHYATGMEECARRLAELVDVALKEAGLPPNTSLKALGLCLSGCEDEATNAGLEQELRRQRPDLAELIVVASDTLGPIATACPRGGVVVISGTAYWIAARAVKLLIDEEDHLVDPPHPTHALRTLVLTHFNIEDRFGMLHHCYQNFSKSFYASLTRGIADLATKGDVVCQQLMFDGGEALGRHVAALSRNIDSSLYDPPDGLSIICVGSVWKSFELLRPGFVAGLRPRSKLDVSVPRWSLLRLKTSSALGAVYLAAKKADCDIPRDYDKNAEVIFRYSDAKCPDKAVSS</sequence>
<accession>A0A8B7N778</accession>
<dbReference type="InterPro" id="IPR039758">
    <property type="entry name" value="NAGK-like"/>
</dbReference>
<dbReference type="PANTHER" id="PTHR12862">
    <property type="entry name" value="BADF TYPE ATPASE DOMAIN-CONTAINING PROTEIN"/>
    <property type="match status" value="1"/>
</dbReference>
<dbReference type="RefSeq" id="XP_018009475.1">
    <property type="nucleotide sequence ID" value="XM_018153986.2"/>
</dbReference>
<dbReference type="GeneID" id="108667008"/>
<evidence type="ECO:0000313" key="1">
    <source>
        <dbReference type="Proteomes" id="UP000694843"/>
    </source>
</evidence>
<proteinExistence type="predicted"/>
<keyword evidence="1" id="KW-1185">Reference proteome</keyword>
<dbReference type="OrthoDB" id="311172at2759"/>
<dbReference type="KEGG" id="hazt:108667008"/>
<reference evidence="2" key="1">
    <citation type="submission" date="2025-08" db="UniProtKB">
        <authorList>
            <consortium name="RefSeq"/>
        </authorList>
    </citation>
    <scope>IDENTIFICATION</scope>
    <source>
        <tissue evidence="2">Whole organism</tissue>
    </source>
</reference>
<dbReference type="Proteomes" id="UP000694843">
    <property type="component" value="Unplaced"/>
</dbReference>
<organism evidence="1 2">
    <name type="scientific">Hyalella azteca</name>
    <name type="common">Amphipod</name>
    <dbReference type="NCBI Taxonomy" id="294128"/>
    <lineage>
        <taxon>Eukaryota</taxon>
        <taxon>Metazoa</taxon>
        <taxon>Ecdysozoa</taxon>
        <taxon>Arthropoda</taxon>
        <taxon>Crustacea</taxon>
        <taxon>Multicrustacea</taxon>
        <taxon>Malacostraca</taxon>
        <taxon>Eumalacostraca</taxon>
        <taxon>Peracarida</taxon>
        <taxon>Amphipoda</taxon>
        <taxon>Senticaudata</taxon>
        <taxon>Talitrida</taxon>
        <taxon>Talitroidea</taxon>
        <taxon>Hyalellidae</taxon>
        <taxon>Hyalella</taxon>
    </lineage>
</organism>